<dbReference type="RefSeq" id="WP_160646389.1">
    <property type="nucleotide sequence ID" value="NZ_SIJB01000026.1"/>
</dbReference>
<dbReference type="NCBIfam" id="TIGR00182">
    <property type="entry name" value="plsX"/>
    <property type="match status" value="1"/>
</dbReference>
<keyword evidence="6 10" id="KW-0594">Phospholipid biosynthesis</keyword>
<dbReference type="PIRSF" id="PIRSF002465">
    <property type="entry name" value="Phsphlp_syn_PlsX"/>
    <property type="match status" value="1"/>
</dbReference>
<evidence type="ECO:0000313" key="11">
    <source>
        <dbReference type="EMBL" id="NBI29578.1"/>
    </source>
</evidence>
<evidence type="ECO:0000256" key="10">
    <source>
        <dbReference type="HAMAP-Rule" id="MF_00019"/>
    </source>
</evidence>
<comment type="caution">
    <text evidence="11">The sequence shown here is derived from an EMBL/GenBank/DDBJ whole genome shotgun (WGS) entry which is preliminary data.</text>
</comment>
<dbReference type="GO" id="GO:0008654">
    <property type="term" value="P:phospholipid biosynthetic process"/>
    <property type="evidence" value="ECO:0007669"/>
    <property type="project" value="UniProtKB-KW"/>
</dbReference>
<comment type="subcellular location">
    <subcellularLocation>
        <location evidence="10">Cytoplasm</location>
    </subcellularLocation>
    <text evidence="10">Associated with the membrane possibly through PlsY.</text>
</comment>
<evidence type="ECO:0000256" key="3">
    <source>
        <dbReference type="ARBA" id="ARBA00022516"/>
    </source>
</evidence>
<dbReference type="SUPFAM" id="SSF53659">
    <property type="entry name" value="Isocitrate/Isopropylmalate dehydrogenase-like"/>
    <property type="match status" value="1"/>
</dbReference>
<evidence type="ECO:0000256" key="1">
    <source>
        <dbReference type="ARBA" id="ARBA00001232"/>
    </source>
</evidence>
<keyword evidence="12" id="KW-1185">Reference proteome</keyword>
<sequence>MKIAIDAMGGDHAPEVNVRGAMLATKQWKDIEIILVGDSKQIDPLLDTTFPNITVNHTDEMISGDEEPVRAVRRKKNSSMVLAGKMVKDRSADAMISSGNTGALMATGLLVMGRIPGVERPALAPMLPTMDNVGLLALDLGANMDASAEHLVQYAIMGNIYRTKIHGMDSPRVGLLNVGTEKGKGSEITKEVYPLLEQLPINFIGNVEARDVLNRNCDVLVCDGFVGNILLKAMEGTASNVFSVLKVELTKNLLRKAAAAILKSSLSAFKKKMDYTTYGGAPLLGVNGVCIKSHGSSDANAVKNAIGQARNAIEKKLVDSIASEIRNEGNNR</sequence>
<dbReference type="UniPathway" id="UPA00085"/>
<dbReference type="Pfam" id="PF02504">
    <property type="entry name" value="FA_synthesis"/>
    <property type="match status" value="1"/>
</dbReference>
<dbReference type="EMBL" id="SIJB01000026">
    <property type="protein sequence ID" value="NBI29578.1"/>
    <property type="molecule type" value="Genomic_DNA"/>
</dbReference>
<keyword evidence="2 10" id="KW-0963">Cytoplasm</keyword>
<comment type="similarity">
    <text evidence="10">Belongs to the PlsX family.</text>
</comment>
<keyword evidence="11" id="KW-0012">Acyltransferase</keyword>
<comment type="function">
    <text evidence="10">Catalyzes the reversible formation of acyl-phosphate (acyl-PO(4)) from acyl-[acyl-carrier-protein] (acyl-ACP). This enzyme utilizes acyl-ACP as fatty acyl donor, but not acyl-CoA.</text>
</comment>
<gene>
    <name evidence="10 11" type="primary">plsX</name>
    <name evidence="11" type="ORF">ERL59_11475</name>
</gene>
<evidence type="ECO:0000256" key="7">
    <source>
        <dbReference type="ARBA" id="ARBA00023264"/>
    </source>
</evidence>
<evidence type="ECO:0000256" key="8">
    <source>
        <dbReference type="ARBA" id="ARBA00024069"/>
    </source>
</evidence>
<dbReference type="Proteomes" id="UP000448943">
    <property type="component" value="Unassembled WGS sequence"/>
</dbReference>
<dbReference type="PANTHER" id="PTHR30100">
    <property type="entry name" value="FATTY ACID/PHOSPHOLIPID SYNTHESIS PROTEIN PLSX"/>
    <property type="match status" value="1"/>
</dbReference>
<dbReference type="GO" id="GO:0005737">
    <property type="term" value="C:cytoplasm"/>
    <property type="evidence" value="ECO:0007669"/>
    <property type="project" value="UniProtKB-SubCell"/>
</dbReference>
<dbReference type="Gene3D" id="3.40.718.10">
    <property type="entry name" value="Isopropylmalate Dehydrogenase"/>
    <property type="match status" value="1"/>
</dbReference>
<keyword evidence="4 10" id="KW-0808">Transferase</keyword>
<evidence type="ECO:0000256" key="9">
    <source>
        <dbReference type="ARBA" id="ARBA00046608"/>
    </source>
</evidence>
<name>A0A6N9Q437_9BACL</name>
<dbReference type="GO" id="GO:0006633">
    <property type="term" value="P:fatty acid biosynthetic process"/>
    <property type="evidence" value="ECO:0007669"/>
    <property type="project" value="UniProtKB-UniRule"/>
</dbReference>
<protein>
    <recommendedName>
        <fullName evidence="8 10">Phosphate acyltransferase</fullName>
        <ecNumber evidence="8 10">2.3.1.274</ecNumber>
    </recommendedName>
    <alternativeName>
        <fullName evidence="10">Acyl-ACP phosphotransacylase</fullName>
    </alternativeName>
    <alternativeName>
        <fullName evidence="10">Acyl-[acyl-carrier-protein]--phosphate acyltransferase</fullName>
    </alternativeName>
    <alternativeName>
        <fullName evidence="10">Phosphate-acyl-ACP acyltransferase</fullName>
    </alternativeName>
</protein>
<comment type="pathway">
    <text evidence="10">Lipid metabolism; phospholipid metabolism.</text>
</comment>
<accession>A0A6N9Q437</accession>
<organism evidence="11 12">
    <name type="scientific">Chengkuizengella marina</name>
    <dbReference type="NCBI Taxonomy" id="2507566"/>
    <lineage>
        <taxon>Bacteria</taxon>
        <taxon>Bacillati</taxon>
        <taxon>Bacillota</taxon>
        <taxon>Bacilli</taxon>
        <taxon>Bacillales</taxon>
        <taxon>Paenibacillaceae</taxon>
        <taxon>Chengkuizengella</taxon>
    </lineage>
</organism>
<keyword evidence="3 10" id="KW-0444">Lipid biosynthesis</keyword>
<evidence type="ECO:0000256" key="5">
    <source>
        <dbReference type="ARBA" id="ARBA00023098"/>
    </source>
</evidence>
<evidence type="ECO:0000256" key="2">
    <source>
        <dbReference type="ARBA" id="ARBA00022490"/>
    </source>
</evidence>
<comment type="catalytic activity">
    <reaction evidence="1 10">
        <text>a fatty acyl-[ACP] + phosphate = an acyl phosphate + holo-[ACP]</text>
        <dbReference type="Rhea" id="RHEA:42292"/>
        <dbReference type="Rhea" id="RHEA-COMP:9685"/>
        <dbReference type="Rhea" id="RHEA-COMP:14125"/>
        <dbReference type="ChEBI" id="CHEBI:43474"/>
        <dbReference type="ChEBI" id="CHEBI:59918"/>
        <dbReference type="ChEBI" id="CHEBI:64479"/>
        <dbReference type="ChEBI" id="CHEBI:138651"/>
        <dbReference type="EC" id="2.3.1.274"/>
    </reaction>
</comment>
<dbReference type="GO" id="GO:0043811">
    <property type="term" value="F:phosphate:acyl-[acyl carrier protein] acyltransferase activity"/>
    <property type="evidence" value="ECO:0007669"/>
    <property type="project" value="UniProtKB-UniRule"/>
</dbReference>
<dbReference type="EC" id="2.3.1.274" evidence="8 10"/>
<dbReference type="InterPro" id="IPR012281">
    <property type="entry name" value="Phospholipid_synth_PlsX-like"/>
</dbReference>
<dbReference type="OrthoDB" id="9806408at2"/>
<evidence type="ECO:0000313" key="12">
    <source>
        <dbReference type="Proteomes" id="UP000448943"/>
    </source>
</evidence>
<dbReference type="HAMAP" id="MF_00019">
    <property type="entry name" value="PlsX"/>
    <property type="match status" value="1"/>
</dbReference>
<reference evidence="11 12" key="1">
    <citation type="submission" date="2019-01" db="EMBL/GenBank/DDBJ databases">
        <title>Chengkuizengella sp. nov., isolated from deep-sea sediment of East Pacific Ocean.</title>
        <authorList>
            <person name="Yang J."/>
            <person name="Lai Q."/>
            <person name="Shao Z."/>
        </authorList>
    </citation>
    <scope>NUCLEOTIDE SEQUENCE [LARGE SCALE GENOMIC DNA]</scope>
    <source>
        <strain evidence="11 12">YPA3-1-1</strain>
    </source>
</reference>
<proteinExistence type="inferred from homology"/>
<keyword evidence="7 10" id="KW-1208">Phospholipid metabolism</keyword>
<dbReference type="PANTHER" id="PTHR30100:SF1">
    <property type="entry name" value="PHOSPHATE ACYLTRANSFERASE"/>
    <property type="match status" value="1"/>
</dbReference>
<keyword evidence="5 10" id="KW-0443">Lipid metabolism</keyword>
<dbReference type="InterPro" id="IPR003664">
    <property type="entry name" value="FA_synthesis"/>
</dbReference>
<evidence type="ECO:0000256" key="4">
    <source>
        <dbReference type="ARBA" id="ARBA00022679"/>
    </source>
</evidence>
<comment type="subunit">
    <text evidence="9 10">Homodimer. Probably interacts with PlsY.</text>
</comment>
<dbReference type="AlphaFoldDB" id="A0A6N9Q437"/>
<evidence type="ECO:0000256" key="6">
    <source>
        <dbReference type="ARBA" id="ARBA00023209"/>
    </source>
</evidence>